<dbReference type="EnsemblMetazoa" id="MESCA009553-RA">
    <property type="protein sequence ID" value="MESCA009553-PA"/>
    <property type="gene ID" value="MESCA009553"/>
</dbReference>
<name>T1H081_MEGSC</name>
<dbReference type="AlphaFoldDB" id="T1H081"/>
<accession>T1H081</accession>
<evidence type="ECO:0000313" key="2">
    <source>
        <dbReference type="Proteomes" id="UP000015102"/>
    </source>
</evidence>
<sequence length="176" mass="18901">MCFSTNGLHMSSSSSVGVLLAGGRQNTTLLIYTFSRLRPILLSHSLSFSPLLPQNGMPVLSPFSPGASPIIMIFASVLPLEKTVLFAFSFILPPSNDATAFLSLPTIHILNRVEKVANNAIGRTSRHIAFEKATCDIGLQDSEVNHENDVSAVGKQDVNFKFCTGNPESPSQVGIL</sequence>
<dbReference type="EMBL" id="CAQQ02384434">
    <property type="status" value="NOT_ANNOTATED_CDS"/>
    <property type="molecule type" value="Genomic_DNA"/>
</dbReference>
<organism evidence="1 2">
    <name type="scientific">Megaselia scalaris</name>
    <name type="common">Humpbacked fly</name>
    <name type="synonym">Phora scalaris</name>
    <dbReference type="NCBI Taxonomy" id="36166"/>
    <lineage>
        <taxon>Eukaryota</taxon>
        <taxon>Metazoa</taxon>
        <taxon>Ecdysozoa</taxon>
        <taxon>Arthropoda</taxon>
        <taxon>Hexapoda</taxon>
        <taxon>Insecta</taxon>
        <taxon>Pterygota</taxon>
        <taxon>Neoptera</taxon>
        <taxon>Endopterygota</taxon>
        <taxon>Diptera</taxon>
        <taxon>Brachycera</taxon>
        <taxon>Muscomorpha</taxon>
        <taxon>Platypezoidea</taxon>
        <taxon>Phoridae</taxon>
        <taxon>Megaseliini</taxon>
        <taxon>Megaselia</taxon>
    </lineage>
</organism>
<protein>
    <submittedName>
        <fullName evidence="1">Uncharacterized protein</fullName>
    </submittedName>
</protein>
<proteinExistence type="predicted"/>
<reference evidence="1" key="2">
    <citation type="submission" date="2015-06" db="UniProtKB">
        <authorList>
            <consortium name="EnsemblMetazoa"/>
        </authorList>
    </citation>
    <scope>IDENTIFICATION</scope>
</reference>
<dbReference type="HOGENOM" id="CLU_1526922_0_0_1"/>
<keyword evidence="2" id="KW-1185">Reference proteome</keyword>
<evidence type="ECO:0000313" key="1">
    <source>
        <dbReference type="EnsemblMetazoa" id="MESCA009553-PA"/>
    </source>
</evidence>
<dbReference type="Proteomes" id="UP000015102">
    <property type="component" value="Unassembled WGS sequence"/>
</dbReference>
<reference evidence="2" key="1">
    <citation type="submission" date="2013-02" db="EMBL/GenBank/DDBJ databases">
        <authorList>
            <person name="Hughes D."/>
        </authorList>
    </citation>
    <scope>NUCLEOTIDE SEQUENCE</scope>
    <source>
        <strain>Durham</strain>
        <strain evidence="2">NC isolate 2 -- Noor lab</strain>
    </source>
</reference>
<dbReference type="EMBL" id="CAQQ02384433">
    <property type="status" value="NOT_ANNOTATED_CDS"/>
    <property type="molecule type" value="Genomic_DNA"/>
</dbReference>